<sequence length="416" mass="47216">MQIYCGIDFGTTNTVVTITGKNGNVIDSFTTPTILFISREQHNISKVYIGADALEEFEEGHNGRYLHSIKRSLHDKHLKHTIINNQHVTLAELVRYFLEELNKKITSKWGIIPHNIVLGRPVIFSPNKEEDELAESRLLEGFRMAGYKDITLLEEPVAAALCFESHLDDEDEHFLIVDLGGGTSDFTVVRRDSAKEGIDRYDILGIHGINMGGDNFDEDLMFAKVSNPLGINATFSSKSLPMPVHLYRSISKWNTIHSPSKKKIDEEFRDLQYQSSDREAVLKLKKVMEQNLSRKILHKVRDSKHDLSSQAETSIVFDEQNLDIKENVTQTDFENIIDSRTRNITGNITEILDRAGMKPEQMDKVILTGGSSQITYIQKVIKEIFNEDQIIIDNNLHNSVSKGLSSYAYYKGIKIS</sequence>
<dbReference type="PANTHER" id="PTHR42749:SF1">
    <property type="entry name" value="CELL SHAPE-DETERMINING PROTEIN MREB"/>
    <property type="match status" value="1"/>
</dbReference>
<comment type="similarity">
    <text evidence="2">Belongs to the heat shock protein 70 family.</text>
</comment>
<comment type="caution">
    <text evidence="6">The sequence shown here is derived from an EMBL/GenBank/DDBJ whole genome shotgun (WGS) entry which is preliminary data.</text>
</comment>
<dbReference type="GO" id="GO:0005524">
    <property type="term" value="F:ATP binding"/>
    <property type="evidence" value="ECO:0007669"/>
    <property type="project" value="UniProtKB-KW"/>
</dbReference>
<keyword evidence="5" id="KW-0067">ATP-binding</keyword>
<dbReference type="SUPFAM" id="SSF53067">
    <property type="entry name" value="Actin-like ATPase domain"/>
    <property type="match status" value="2"/>
</dbReference>
<dbReference type="Proteomes" id="UP001221217">
    <property type="component" value="Unassembled WGS sequence"/>
</dbReference>
<dbReference type="Pfam" id="PF00012">
    <property type="entry name" value="HSP70"/>
    <property type="match status" value="1"/>
</dbReference>
<dbReference type="Pfam" id="PF06723">
    <property type="entry name" value="MreB_Mbl"/>
    <property type="match status" value="1"/>
</dbReference>
<dbReference type="Gene3D" id="3.90.640.10">
    <property type="entry name" value="Actin, Chain A, domain 4"/>
    <property type="match status" value="2"/>
</dbReference>
<dbReference type="InterPro" id="IPR013126">
    <property type="entry name" value="Hsp_70_fam"/>
</dbReference>
<name>A0AAJ1IE88_9SPIO</name>
<dbReference type="InterPro" id="IPR018181">
    <property type="entry name" value="Heat_shock_70_CS"/>
</dbReference>
<evidence type="ECO:0000256" key="5">
    <source>
        <dbReference type="ARBA" id="ARBA00022840"/>
    </source>
</evidence>
<dbReference type="PROSITE" id="PS00329">
    <property type="entry name" value="HSP70_2"/>
    <property type="match status" value="1"/>
</dbReference>
<evidence type="ECO:0000256" key="4">
    <source>
        <dbReference type="ARBA" id="ARBA00022741"/>
    </source>
</evidence>
<dbReference type="AlphaFoldDB" id="A0AAJ1IE88"/>
<keyword evidence="4" id="KW-0547">Nucleotide-binding</keyword>
<dbReference type="Gene3D" id="3.30.420.40">
    <property type="match status" value="4"/>
</dbReference>
<accession>A0AAJ1IE88</accession>
<evidence type="ECO:0000256" key="1">
    <source>
        <dbReference type="ARBA" id="ARBA00004496"/>
    </source>
</evidence>
<evidence type="ECO:0000313" key="7">
    <source>
        <dbReference type="Proteomes" id="UP001221217"/>
    </source>
</evidence>
<reference evidence="6 7" key="1">
    <citation type="submission" date="2022-12" db="EMBL/GenBank/DDBJ databases">
        <title>Metagenome assembled genome from gulf of manar.</title>
        <authorList>
            <person name="Kohli P."/>
            <person name="Pk S."/>
            <person name="Venkata Ramana C."/>
            <person name="Sasikala C."/>
        </authorList>
    </citation>
    <scope>NUCLEOTIDE SEQUENCE [LARGE SCALE GENOMIC DNA]</scope>
    <source>
        <strain evidence="6">JB008</strain>
    </source>
</reference>
<protein>
    <submittedName>
        <fullName evidence="6">Hsp70 family protein</fullName>
    </submittedName>
</protein>
<evidence type="ECO:0000313" key="6">
    <source>
        <dbReference type="EMBL" id="MDC7227677.1"/>
    </source>
</evidence>
<dbReference type="InterPro" id="IPR056546">
    <property type="entry name" value="MreB_MamK-like"/>
</dbReference>
<proteinExistence type="inferred from homology"/>
<comment type="subcellular location">
    <subcellularLocation>
        <location evidence="1">Cytoplasm</location>
    </subcellularLocation>
</comment>
<evidence type="ECO:0000256" key="2">
    <source>
        <dbReference type="ARBA" id="ARBA00007381"/>
    </source>
</evidence>
<dbReference type="InterPro" id="IPR043129">
    <property type="entry name" value="ATPase_NBD"/>
</dbReference>
<evidence type="ECO:0000256" key="3">
    <source>
        <dbReference type="ARBA" id="ARBA00022490"/>
    </source>
</evidence>
<keyword evidence="3" id="KW-0963">Cytoplasm</keyword>
<dbReference type="PANTHER" id="PTHR42749">
    <property type="entry name" value="CELL SHAPE-DETERMINING PROTEIN MREB"/>
    <property type="match status" value="1"/>
</dbReference>
<organism evidence="6 7">
    <name type="scientific">Candidatus Thalassospirochaeta sargassi</name>
    <dbReference type="NCBI Taxonomy" id="3119039"/>
    <lineage>
        <taxon>Bacteria</taxon>
        <taxon>Pseudomonadati</taxon>
        <taxon>Spirochaetota</taxon>
        <taxon>Spirochaetia</taxon>
        <taxon>Spirochaetales</taxon>
        <taxon>Spirochaetaceae</taxon>
        <taxon>Candidatus Thalassospirochaeta</taxon>
    </lineage>
</organism>
<gene>
    <name evidence="6" type="ORF">PQJ61_13005</name>
</gene>
<dbReference type="GO" id="GO:0005737">
    <property type="term" value="C:cytoplasm"/>
    <property type="evidence" value="ECO:0007669"/>
    <property type="project" value="UniProtKB-SubCell"/>
</dbReference>
<dbReference type="EMBL" id="JAQQAL010000030">
    <property type="protein sequence ID" value="MDC7227677.1"/>
    <property type="molecule type" value="Genomic_DNA"/>
</dbReference>
<dbReference type="GO" id="GO:0140662">
    <property type="term" value="F:ATP-dependent protein folding chaperone"/>
    <property type="evidence" value="ECO:0007669"/>
    <property type="project" value="InterPro"/>
</dbReference>